<name>A0AB39U8E0_9BIFI</name>
<feature type="region of interest" description="Disordered" evidence="1">
    <location>
        <begin position="46"/>
        <end position="77"/>
    </location>
</feature>
<keyword evidence="2" id="KW-0812">Transmembrane</keyword>
<organism evidence="3">
    <name type="scientific">Bifidobacterium aquikefiricola</name>
    <dbReference type="NCBI Taxonomy" id="3059038"/>
    <lineage>
        <taxon>Bacteria</taxon>
        <taxon>Bacillati</taxon>
        <taxon>Actinomycetota</taxon>
        <taxon>Actinomycetes</taxon>
        <taxon>Bifidobacteriales</taxon>
        <taxon>Bifidobacteriaceae</taxon>
        <taxon>Bifidobacterium</taxon>
    </lineage>
</organism>
<dbReference type="EMBL" id="CP129674">
    <property type="protein sequence ID" value="XDS45088.1"/>
    <property type="molecule type" value="Genomic_DNA"/>
</dbReference>
<feature type="transmembrane region" description="Helical" evidence="2">
    <location>
        <begin position="12"/>
        <end position="34"/>
    </location>
</feature>
<proteinExistence type="predicted"/>
<keyword evidence="2" id="KW-0472">Membrane</keyword>
<evidence type="ECO:0000256" key="1">
    <source>
        <dbReference type="SAM" id="MobiDB-lite"/>
    </source>
</evidence>
<sequence length="211" mass="22504">MAQYQSAKSRRMLFTVLWAIAAIIIIVLVSAFVWPRWAIRSNGDSTASQSAATSQSQSSSASATPTAPTISPSALPSDATTLLKTMPDSVRNYARTQASSATTWSTSSPIEEYTVVYSTGDKTQDVTLTVAQWATSDDAKQQYDTVAATLTGNELASGNVKVSGSATGAYVVKTDASNEKDATALWQNSTVLIQAHGQKEAVMNFYQKFPL</sequence>
<reference evidence="3" key="1">
    <citation type="submission" date="2023-07" db="EMBL/GenBank/DDBJ databases">
        <title>Bifidobacterium aquikefiriaerophilum sp. nov. and Bifidobacterium eccum sp. nov., isolated from water kefir.</title>
        <authorList>
            <person name="Breselge S."/>
            <person name="Bellassi P."/>
            <person name="Barcenilla C."/>
            <person name="Alvarez-Ordonez A."/>
            <person name="Morelli L."/>
            <person name="Cotter P.D."/>
        </authorList>
    </citation>
    <scope>NUCLEOTIDE SEQUENCE</scope>
    <source>
        <strain evidence="3">WK041_4_12</strain>
    </source>
</reference>
<accession>A0AB39U8E0</accession>
<keyword evidence="2" id="KW-1133">Transmembrane helix</keyword>
<gene>
    <name evidence="3" type="ORF">QN215_02885</name>
</gene>
<evidence type="ECO:0000256" key="2">
    <source>
        <dbReference type="SAM" id="Phobius"/>
    </source>
</evidence>
<dbReference type="RefSeq" id="WP_369344629.1">
    <property type="nucleotide sequence ID" value="NZ_CP129674.1"/>
</dbReference>
<evidence type="ECO:0000313" key="3">
    <source>
        <dbReference type="EMBL" id="XDS45088.1"/>
    </source>
</evidence>
<feature type="compositionally biased region" description="Low complexity" evidence="1">
    <location>
        <begin position="46"/>
        <end position="74"/>
    </location>
</feature>
<dbReference type="KEGG" id="baqk:QN215_02885"/>
<dbReference type="AlphaFoldDB" id="A0AB39U8E0"/>
<protein>
    <submittedName>
        <fullName evidence="3">Uncharacterized protein</fullName>
    </submittedName>
</protein>